<dbReference type="EMBL" id="JAFBEV010000010">
    <property type="protein sequence ID" value="MBM7657985.1"/>
    <property type="molecule type" value="Genomic_DNA"/>
</dbReference>
<feature type="transmembrane region" description="Helical" evidence="1">
    <location>
        <begin position="49"/>
        <end position="66"/>
    </location>
</feature>
<evidence type="ECO:0000313" key="3">
    <source>
        <dbReference type="Proteomes" id="UP000823201"/>
    </source>
</evidence>
<reference evidence="2 3" key="1">
    <citation type="submission" date="2021-01" db="EMBL/GenBank/DDBJ databases">
        <title>Genomic Encyclopedia of Type Strains, Phase IV (KMG-IV): sequencing the most valuable type-strain genomes for metagenomic binning, comparative biology and taxonomic classification.</title>
        <authorList>
            <person name="Goeker M."/>
        </authorList>
    </citation>
    <scope>NUCLEOTIDE SEQUENCE [LARGE SCALE GENOMIC DNA]</scope>
    <source>
        <strain evidence="2 3">DSM 100968</strain>
    </source>
</reference>
<keyword evidence="3" id="KW-1185">Reference proteome</keyword>
<feature type="transmembrane region" description="Helical" evidence="1">
    <location>
        <begin position="12"/>
        <end position="37"/>
    </location>
</feature>
<feature type="transmembrane region" description="Helical" evidence="1">
    <location>
        <begin position="155"/>
        <end position="174"/>
    </location>
</feature>
<name>A0ABS2Q871_9BACL</name>
<feature type="transmembrane region" description="Helical" evidence="1">
    <location>
        <begin position="73"/>
        <end position="89"/>
    </location>
</feature>
<keyword evidence="1" id="KW-0812">Transmembrane</keyword>
<comment type="caution">
    <text evidence="2">The sequence shown here is derived from an EMBL/GenBank/DDBJ whole genome shotgun (WGS) entry which is preliminary data.</text>
</comment>
<dbReference type="Pfam" id="PF09819">
    <property type="entry name" value="ABC_cobalt"/>
    <property type="match status" value="1"/>
</dbReference>
<evidence type="ECO:0000313" key="2">
    <source>
        <dbReference type="EMBL" id="MBM7657985.1"/>
    </source>
</evidence>
<dbReference type="InterPro" id="IPR017195">
    <property type="entry name" value="ABC_thiamin-permease_prd"/>
</dbReference>
<gene>
    <name evidence="2" type="ORF">JOC27_001436</name>
</gene>
<dbReference type="RefSeq" id="WP_239529983.1">
    <property type="nucleotide sequence ID" value="NZ_CBCRXA010000010.1"/>
</dbReference>
<feature type="transmembrane region" description="Helical" evidence="1">
    <location>
        <begin position="121"/>
        <end position="143"/>
    </location>
</feature>
<evidence type="ECO:0000256" key="1">
    <source>
        <dbReference type="SAM" id="Phobius"/>
    </source>
</evidence>
<dbReference type="PIRSF" id="PIRSF037394">
    <property type="entry name" value="ABC_thiamine-permease_YkoE_prd"/>
    <property type="match status" value="1"/>
</dbReference>
<protein>
    <submittedName>
        <fullName evidence="2">Energy-coupling factor transport system substrate-specific component</fullName>
    </submittedName>
</protein>
<organism evidence="2 3">
    <name type="scientific">Sporolactobacillus spathodeae</name>
    <dbReference type="NCBI Taxonomy" id="1465502"/>
    <lineage>
        <taxon>Bacteria</taxon>
        <taxon>Bacillati</taxon>
        <taxon>Bacillota</taxon>
        <taxon>Bacilli</taxon>
        <taxon>Bacillales</taxon>
        <taxon>Sporolactobacillaceae</taxon>
        <taxon>Sporolactobacillus</taxon>
    </lineage>
</organism>
<sequence length="199" mass="21577">MNQSVKVSRTLNLTDILVTIVVSLVFGLIFRLMGPVYDLFKSFGLQMDALIYGIWFIAGPFAAVLIRKPGAAFLAETVAALAEVLFGGSGGIVNLYYGLIQGLFSEAIFAAVFYRRFSLIPAILSGLAASAGSLILDVYYGYLTDLAGWNLTLNIVFRFIGSALLAGLFPYVLVKGLEKTGVTQLIRPVSKEDYDVLNK</sequence>
<proteinExistence type="predicted"/>
<dbReference type="Proteomes" id="UP000823201">
    <property type="component" value="Unassembled WGS sequence"/>
</dbReference>
<keyword evidence="1" id="KW-1133">Transmembrane helix</keyword>
<accession>A0ABS2Q871</accession>
<keyword evidence="1" id="KW-0472">Membrane</keyword>